<keyword evidence="11" id="KW-1185">Reference proteome</keyword>
<keyword evidence="4 8" id="KW-0812">Transmembrane</keyword>
<keyword evidence="3" id="KW-1003">Cell membrane</keyword>
<dbReference type="Pfam" id="PF09335">
    <property type="entry name" value="VTT_dom"/>
    <property type="match status" value="1"/>
</dbReference>
<comment type="similarity">
    <text evidence="2">Belongs to the DedA family.</text>
</comment>
<dbReference type="AlphaFoldDB" id="A0A543IQ20"/>
<keyword evidence="5 8" id="KW-1133">Transmembrane helix</keyword>
<feature type="region of interest" description="Disordered" evidence="7">
    <location>
        <begin position="234"/>
        <end position="268"/>
    </location>
</feature>
<evidence type="ECO:0000256" key="4">
    <source>
        <dbReference type="ARBA" id="ARBA00022692"/>
    </source>
</evidence>
<evidence type="ECO:0000256" key="8">
    <source>
        <dbReference type="SAM" id="Phobius"/>
    </source>
</evidence>
<dbReference type="InterPro" id="IPR032818">
    <property type="entry name" value="DedA-like"/>
</dbReference>
<keyword evidence="6 8" id="KW-0472">Membrane</keyword>
<comment type="subcellular location">
    <subcellularLocation>
        <location evidence="1">Cell membrane</location>
        <topology evidence="1">Multi-pass membrane protein</topology>
    </subcellularLocation>
</comment>
<dbReference type="Proteomes" id="UP000319213">
    <property type="component" value="Unassembled WGS sequence"/>
</dbReference>
<dbReference type="PANTHER" id="PTHR30353:SF0">
    <property type="entry name" value="TRANSMEMBRANE PROTEIN"/>
    <property type="match status" value="1"/>
</dbReference>
<feature type="compositionally biased region" description="Low complexity" evidence="7">
    <location>
        <begin position="396"/>
        <end position="414"/>
    </location>
</feature>
<evidence type="ECO:0000256" key="3">
    <source>
        <dbReference type="ARBA" id="ARBA00022475"/>
    </source>
</evidence>
<dbReference type="EMBL" id="VFPQ01000002">
    <property type="protein sequence ID" value="TQM72677.1"/>
    <property type="molecule type" value="Genomic_DNA"/>
</dbReference>
<dbReference type="InterPro" id="IPR032816">
    <property type="entry name" value="VTT_dom"/>
</dbReference>
<feature type="domain" description="VTT" evidence="9">
    <location>
        <begin position="41"/>
        <end position="175"/>
    </location>
</feature>
<organism evidence="10 11">
    <name type="scientific">Thermopolyspora flexuosa</name>
    <dbReference type="NCBI Taxonomy" id="103836"/>
    <lineage>
        <taxon>Bacteria</taxon>
        <taxon>Bacillati</taxon>
        <taxon>Actinomycetota</taxon>
        <taxon>Actinomycetes</taxon>
        <taxon>Streptosporangiales</taxon>
        <taxon>Streptosporangiaceae</taxon>
        <taxon>Thermopolyspora</taxon>
    </lineage>
</organism>
<evidence type="ECO:0000256" key="6">
    <source>
        <dbReference type="ARBA" id="ARBA00023136"/>
    </source>
</evidence>
<accession>A0A543IQ20</accession>
<evidence type="ECO:0000256" key="7">
    <source>
        <dbReference type="SAM" id="MobiDB-lite"/>
    </source>
</evidence>
<evidence type="ECO:0000256" key="2">
    <source>
        <dbReference type="ARBA" id="ARBA00010792"/>
    </source>
</evidence>
<feature type="region of interest" description="Disordered" evidence="7">
    <location>
        <begin position="282"/>
        <end position="432"/>
    </location>
</feature>
<dbReference type="RefSeq" id="WP_142262208.1">
    <property type="nucleotide sequence ID" value="NZ_BMPV01000002.1"/>
</dbReference>
<name>A0A543IQ20_9ACTN</name>
<feature type="compositionally biased region" description="Low complexity" evidence="7">
    <location>
        <begin position="282"/>
        <end position="291"/>
    </location>
</feature>
<comment type="caution">
    <text evidence="10">The sequence shown here is derived from an EMBL/GenBank/DDBJ whole genome shotgun (WGS) entry which is preliminary data.</text>
</comment>
<feature type="transmembrane region" description="Helical" evidence="8">
    <location>
        <begin position="187"/>
        <end position="204"/>
    </location>
</feature>
<sequence length="432" mass="45092">MDTLLDLLDPKWWLTMFGAFATIGVLLIIFAETGLLFGFFLPGDSLLVAAGIFAVPAAAAGLGISPLSLPVLLIGGPVAAIAGAQLGHYLGAKVGRKLFERPDSRLFKQEHVRKAEYYFEKFGPAKAVVLARFVPIVRTFLNPVAGVLGMDARRFFLWNVLGGVVWIDALVLFGYFVGNSVPNIDRYILPGVFVIVVVSFIPIVREVIKNRKGGGDQAEDAAVPAAATATATASAAQATATQPSAAPDPFGRPGPGGFGAPASQPDPFDAFQQAINAQINANRPAAPAADPSQPTEVFSLGQYGDGRPGGPYPGDARPGATYGTGAPQGDPYADGRHGARPYGGAYQGDPFGGDPYAGGSRYGANGARSGASYPADEYRNGAPHQGGAYGGDPYSAQRPRAGAAPDPAAGAQRSAEPDWQAWRAWQDPEHDR</sequence>
<evidence type="ECO:0000256" key="1">
    <source>
        <dbReference type="ARBA" id="ARBA00004651"/>
    </source>
</evidence>
<feature type="transmembrane region" description="Helical" evidence="8">
    <location>
        <begin position="71"/>
        <end position="91"/>
    </location>
</feature>
<feature type="transmembrane region" description="Helical" evidence="8">
    <location>
        <begin position="12"/>
        <end position="39"/>
    </location>
</feature>
<feature type="compositionally biased region" description="Low complexity" evidence="7">
    <location>
        <begin position="234"/>
        <end position="251"/>
    </location>
</feature>
<gene>
    <name evidence="10" type="ORF">FHX40_4830</name>
</gene>
<evidence type="ECO:0000313" key="11">
    <source>
        <dbReference type="Proteomes" id="UP000319213"/>
    </source>
</evidence>
<evidence type="ECO:0000256" key="5">
    <source>
        <dbReference type="ARBA" id="ARBA00022989"/>
    </source>
</evidence>
<feature type="transmembrane region" description="Helical" evidence="8">
    <location>
        <begin position="155"/>
        <end position="175"/>
    </location>
</feature>
<proteinExistence type="inferred from homology"/>
<reference evidence="10 11" key="1">
    <citation type="submission" date="2019-06" db="EMBL/GenBank/DDBJ databases">
        <title>Sequencing the genomes of 1000 actinobacteria strains.</title>
        <authorList>
            <person name="Klenk H.-P."/>
        </authorList>
    </citation>
    <scope>NUCLEOTIDE SEQUENCE [LARGE SCALE GENOMIC DNA]</scope>
    <source>
        <strain evidence="10 11">DSM 43186</strain>
    </source>
</reference>
<dbReference type="PANTHER" id="PTHR30353">
    <property type="entry name" value="INNER MEMBRANE PROTEIN DEDA-RELATED"/>
    <property type="match status" value="1"/>
</dbReference>
<evidence type="ECO:0000259" key="9">
    <source>
        <dbReference type="Pfam" id="PF09335"/>
    </source>
</evidence>
<evidence type="ECO:0000313" key="10">
    <source>
        <dbReference type="EMBL" id="TQM72677.1"/>
    </source>
</evidence>
<dbReference type="OrthoDB" id="9813426at2"/>
<feature type="transmembrane region" description="Helical" evidence="8">
    <location>
        <begin position="46"/>
        <end position="65"/>
    </location>
</feature>
<dbReference type="GO" id="GO:0005886">
    <property type="term" value="C:plasma membrane"/>
    <property type="evidence" value="ECO:0007669"/>
    <property type="project" value="UniProtKB-SubCell"/>
</dbReference>
<protein>
    <submittedName>
        <fullName evidence="10">Membrane protein DedA with SNARE-associated domain</fullName>
    </submittedName>
</protein>